<evidence type="ECO:0000256" key="6">
    <source>
        <dbReference type="RuleBase" id="RU003836"/>
    </source>
</evidence>
<evidence type="ECO:0000256" key="2">
    <source>
        <dbReference type="ARBA" id="ARBA00022679"/>
    </source>
</evidence>
<evidence type="ECO:0000256" key="1">
    <source>
        <dbReference type="ARBA" id="ARBA00007867"/>
    </source>
</evidence>
<evidence type="ECO:0000256" key="4">
    <source>
        <dbReference type="ARBA" id="ARBA00023154"/>
    </source>
</evidence>
<dbReference type="Pfam" id="PF17284">
    <property type="entry name" value="Spermine_synt_N"/>
    <property type="match status" value="1"/>
</dbReference>
<dbReference type="PROSITE" id="PS51006">
    <property type="entry name" value="PABS_2"/>
    <property type="match status" value="1"/>
</dbReference>
<evidence type="ECO:0000259" key="7">
    <source>
        <dbReference type="PROSITE" id="PS51006"/>
    </source>
</evidence>
<organism evidence="8 9">
    <name type="scientific">Marasmius tenuissimus</name>
    <dbReference type="NCBI Taxonomy" id="585030"/>
    <lineage>
        <taxon>Eukaryota</taxon>
        <taxon>Fungi</taxon>
        <taxon>Dikarya</taxon>
        <taxon>Basidiomycota</taxon>
        <taxon>Agaricomycotina</taxon>
        <taxon>Agaricomycetes</taxon>
        <taxon>Agaricomycetidae</taxon>
        <taxon>Agaricales</taxon>
        <taxon>Marasmiineae</taxon>
        <taxon>Marasmiaceae</taxon>
        <taxon>Marasmius</taxon>
    </lineage>
</organism>
<gene>
    <name evidence="8" type="ORF">AAF712_015592</name>
</gene>
<evidence type="ECO:0000256" key="5">
    <source>
        <dbReference type="PROSITE-ProRule" id="PRU00354"/>
    </source>
</evidence>
<dbReference type="SUPFAM" id="SSF53335">
    <property type="entry name" value="S-adenosyl-L-methionine-dependent methyltransferases"/>
    <property type="match status" value="1"/>
</dbReference>
<evidence type="ECO:0000313" key="8">
    <source>
        <dbReference type="EMBL" id="KAL0057762.1"/>
    </source>
</evidence>
<dbReference type="InterPro" id="IPR035246">
    <property type="entry name" value="Spermidine_synt_N"/>
</dbReference>
<reference evidence="8 9" key="1">
    <citation type="submission" date="2024-05" db="EMBL/GenBank/DDBJ databases">
        <title>A draft genome resource for the thread blight pathogen Marasmius tenuissimus strain MS-2.</title>
        <authorList>
            <person name="Yulfo-Soto G.E."/>
            <person name="Baruah I.K."/>
            <person name="Amoako-Attah I."/>
            <person name="Bukari Y."/>
            <person name="Meinhardt L.W."/>
            <person name="Bailey B.A."/>
            <person name="Cohen S.P."/>
        </authorList>
    </citation>
    <scope>NUCLEOTIDE SEQUENCE [LARGE SCALE GENOMIC DNA]</scope>
    <source>
        <strain evidence="8 9">MS-2</strain>
    </source>
</reference>
<keyword evidence="2 5" id="KW-0808">Transferase</keyword>
<dbReference type="Gene3D" id="3.30.360.10">
    <property type="entry name" value="Dihydrodipicolinate Reductase, domain 2"/>
    <property type="match status" value="1"/>
</dbReference>
<dbReference type="InterPro" id="IPR036291">
    <property type="entry name" value="NAD(P)-bd_dom_sf"/>
</dbReference>
<name>A0ABR2ZBB5_9AGAR</name>
<dbReference type="SUPFAM" id="SSF51735">
    <property type="entry name" value="NAD(P)-binding Rossmann-fold domains"/>
    <property type="match status" value="1"/>
</dbReference>
<dbReference type="SUPFAM" id="SSF55347">
    <property type="entry name" value="Glyceraldehyde-3-phosphate dehydrogenase-like, C-terminal domain"/>
    <property type="match status" value="1"/>
</dbReference>
<keyword evidence="3" id="KW-0560">Oxidoreductase</keyword>
<keyword evidence="5" id="KW-0620">Polyamine biosynthesis</keyword>
<accession>A0ABR2ZBB5</accession>
<dbReference type="HAMAP" id="MF_00198">
    <property type="entry name" value="Spermidine_synth"/>
    <property type="match status" value="1"/>
</dbReference>
<dbReference type="Gene3D" id="2.30.140.10">
    <property type="entry name" value="Spermidine synthase, tetramerisation domain"/>
    <property type="match status" value="1"/>
</dbReference>
<dbReference type="CDD" id="cd02440">
    <property type="entry name" value="AdoMet_MTases"/>
    <property type="match status" value="1"/>
</dbReference>
<proteinExistence type="inferred from homology"/>
<dbReference type="PANTHER" id="PTHR11133">
    <property type="entry name" value="SACCHAROPINE DEHYDROGENASE"/>
    <property type="match status" value="1"/>
</dbReference>
<dbReference type="InterPro" id="IPR029063">
    <property type="entry name" value="SAM-dependent_MTases_sf"/>
</dbReference>
<dbReference type="InterPro" id="IPR032095">
    <property type="entry name" value="Sacchrp_dh-like_C"/>
</dbReference>
<dbReference type="EMBL" id="JBBXMP010000442">
    <property type="protein sequence ID" value="KAL0057762.1"/>
    <property type="molecule type" value="Genomic_DNA"/>
</dbReference>
<dbReference type="InterPro" id="IPR030373">
    <property type="entry name" value="PABS_CS"/>
</dbReference>
<dbReference type="InterPro" id="IPR005097">
    <property type="entry name" value="Sacchrp_dh_NADP-bd"/>
</dbReference>
<sequence length="768" mass="84682">MVLTHPSIQDGWFREISSQWPGQAMTLQVNKILHVEKSLYQDVLVFESATYGNVLVLDGVIQVTERDEFSYQEMISFLPLASHPNPERVLVIGGGDGGVVREVLKYKSVKEVVLCDIDEAVIRVSKLYLPHMSELLEDSKVTVHIGDGFKFLKEHEGTYDVIVTDSSDPVGPAESLFQKPYFQLLFDALRPGGHISTQGECLWLHLPLIQDVQKAAKDVGFAQVEYGFTTIPTYPSGQIGFLLAGKATENGSVHDLKVPAKSPDFPTRYWNPDVHRAAFVLPEFGRVLLKDGKDITPVFGHKVPLAQGKQTKKILLLGSGYVARPCAEYLVRNPANKVTIACRTLTSAQALSESLPHTTPISLDVSNTAELEKQVAAHDLVISLIPYTYHADVIKAAIKGKTDVVTTSYVSPAMRELDAAAKEAGIIVLNEIGLDPGIDHLYAVKTIDEVHEQGGKIKKFFSYCGGLPSPQHASNPLGYKFSWSSRGVLLALLNNASYISNSQTVSVSGDKLMGEAKPYYISPAYAFVAYPNRDSTPFREWYNINSEGEGETVVRGTLRYQGFPEFIKALVDLGWLDATEKDWLVSDLTWKQVASKVLGLSSEDEKTLVNKIVEIAKFPDDSEKTRIISGLRWIGFFSNEKIVPRAAGSAKHANLLDTLCARLELLMKYDDGERDFVMLQHKFVVSWPDGREEVRTSTLEAYGAPLGSGYSAMAQTVGVPCGIATQLVLDGAWRGKVLGVTAPYTKEVCDPIRERLEKEGLGMVERIL</sequence>
<dbReference type="PROSITE" id="PS01330">
    <property type="entry name" value="PABS_1"/>
    <property type="match status" value="1"/>
</dbReference>
<keyword evidence="9" id="KW-1185">Reference proteome</keyword>
<dbReference type="Pfam" id="PF03435">
    <property type="entry name" value="Sacchrp_dh_NADP"/>
    <property type="match status" value="1"/>
</dbReference>
<dbReference type="Pfam" id="PF01564">
    <property type="entry name" value="Spermine_synth"/>
    <property type="match status" value="1"/>
</dbReference>
<dbReference type="InterPro" id="IPR030374">
    <property type="entry name" value="PABS"/>
</dbReference>
<feature type="domain" description="PABS" evidence="7">
    <location>
        <begin position="10"/>
        <end position="246"/>
    </location>
</feature>
<dbReference type="Proteomes" id="UP001437256">
    <property type="component" value="Unassembled WGS sequence"/>
</dbReference>
<protein>
    <recommendedName>
        <fullName evidence="7">PABS domain-containing protein</fullName>
    </recommendedName>
</protein>
<dbReference type="Pfam" id="PF16653">
    <property type="entry name" value="Sacchrp_dh_C"/>
    <property type="match status" value="1"/>
</dbReference>
<keyword evidence="4" id="KW-0028">Amino-acid biosynthesis</keyword>
<dbReference type="NCBIfam" id="NF002010">
    <property type="entry name" value="PRK00811.1"/>
    <property type="match status" value="1"/>
</dbReference>
<dbReference type="NCBIfam" id="TIGR00417">
    <property type="entry name" value="speE"/>
    <property type="match status" value="1"/>
</dbReference>
<dbReference type="InterPro" id="IPR001045">
    <property type="entry name" value="Spermi_synthase"/>
</dbReference>
<keyword evidence="4" id="KW-0457">Lysine biosynthesis</keyword>
<dbReference type="Gene3D" id="1.10.1870.10">
    <property type="entry name" value="Domain 3, Saccharopine reductase"/>
    <property type="match status" value="1"/>
</dbReference>
<comment type="caution">
    <text evidence="8">The sequence shown here is derived from an EMBL/GenBank/DDBJ whole genome shotgun (WGS) entry which is preliminary data.</text>
</comment>
<evidence type="ECO:0000256" key="3">
    <source>
        <dbReference type="ARBA" id="ARBA00023002"/>
    </source>
</evidence>
<comment type="similarity">
    <text evidence="1 6">Belongs to the spermidine/spermine synthase family.</text>
</comment>
<feature type="active site" description="Proton acceptor" evidence="5">
    <location>
        <position position="165"/>
    </location>
</feature>
<dbReference type="InterPro" id="IPR037163">
    <property type="entry name" value="Spermidine_synt_N_sf"/>
</dbReference>
<dbReference type="InterPro" id="IPR051168">
    <property type="entry name" value="AASS"/>
</dbReference>
<dbReference type="Gene3D" id="3.40.50.150">
    <property type="entry name" value="Vaccinia Virus protein VP39"/>
    <property type="match status" value="1"/>
</dbReference>
<dbReference type="PANTHER" id="PTHR11133:SF22">
    <property type="entry name" value="ALPHA-AMINOADIPIC SEMIALDEHYDE SYNTHASE, MITOCHONDRIAL"/>
    <property type="match status" value="1"/>
</dbReference>
<dbReference type="Gene3D" id="3.40.50.720">
    <property type="entry name" value="NAD(P)-binding Rossmann-like Domain"/>
    <property type="match status" value="1"/>
</dbReference>
<evidence type="ECO:0000313" key="9">
    <source>
        <dbReference type="Proteomes" id="UP001437256"/>
    </source>
</evidence>